<keyword evidence="3" id="KW-1185">Reference proteome</keyword>
<dbReference type="EMBL" id="CP108085">
    <property type="protein sequence ID" value="WUP74546.1"/>
    <property type="molecule type" value="Genomic_DNA"/>
</dbReference>
<reference evidence="2" key="1">
    <citation type="submission" date="2022-10" db="EMBL/GenBank/DDBJ databases">
        <title>The complete genomes of actinobacterial strains from the NBC collection.</title>
        <authorList>
            <person name="Joergensen T.S."/>
            <person name="Alvarez Arevalo M."/>
            <person name="Sterndorff E.B."/>
            <person name="Faurdal D."/>
            <person name="Vuksanovic O."/>
            <person name="Mourched A.-S."/>
            <person name="Charusanti P."/>
            <person name="Shaw S."/>
            <person name="Blin K."/>
            <person name="Weber T."/>
        </authorList>
    </citation>
    <scope>NUCLEOTIDE SEQUENCE</scope>
    <source>
        <strain evidence="2">NBC_00254</strain>
    </source>
</reference>
<gene>
    <name evidence="2" type="ORF">OG913_35150</name>
</gene>
<protein>
    <recommendedName>
        <fullName evidence="4">Transcriptional regulator</fullName>
    </recommendedName>
</protein>
<feature type="compositionally biased region" description="Low complexity" evidence="1">
    <location>
        <begin position="456"/>
        <end position="469"/>
    </location>
</feature>
<feature type="compositionally biased region" description="Basic and acidic residues" evidence="1">
    <location>
        <begin position="445"/>
        <end position="455"/>
    </location>
</feature>
<feature type="region of interest" description="Disordered" evidence="1">
    <location>
        <begin position="445"/>
        <end position="478"/>
    </location>
</feature>
<evidence type="ECO:0008006" key="4">
    <source>
        <dbReference type="Google" id="ProtNLM"/>
    </source>
</evidence>
<organism evidence="2 3">
    <name type="scientific">Microbispora hainanensis</name>
    <dbReference type="NCBI Taxonomy" id="568844"/>
    <lineage>
        <taxon>Bacteria</taxon>
        <taxon>Bacillati</taxon>
        <taxon>Actinomycetota</taxon>
        <taxon>Actinomycetes</taxon>
        <taxon>Streptosporangiales</taxon>
        <taxon>Streptosporangiaceae</taxon>
        <taxon>Microbispora</taxon>
    </lineage>
</organism>
<evidence type="ECO:0000313" key="3">
    <source>
        <dbReference type="Proteomes" id="UP001432011"/>
    </source>
</evidence>
<evidence type="ECO:0000256" key="1">
    <source>
        <dbReference type="SAM" id="MobiDB-lite"/>
    </source>
</evidence>
<proteinExistence type="predicted"/>
<sequence length="478" mass="51561">MRRDPNRLLQQHLTEAGLSRKGLARRLNGLGSARGLLGMRYDHGSVLRWIGGRRPREPVPGLLAEIFSLRLGRQVSREDIGMPRGTVPADLGQKFPHSWEEGVASVTALWRADVERRRFLLDSTFALGAGSAGMFRWLAAPDGERLSANGPRRVGPSDVAAIREVTRSFSELDNRFGGGSIRGPVVRYLHTAVTPLLRDGAYGEATGRSLATAAAELTRLAGWMAYDLEQHGLAQRYLIQALGLARGAGDHALCGEILAGMSHQAVYIGHSRHALELAGAAVAAARRSGVGTLLAEARVLEAHALALLGEHKACGGALHEAEVAFDRRRPQDEPGWIGYFDEAYLAAKSAHCLRDLGDGTRAVQQARRSLLMDGRYVRGKMFNLSLLATSLIQEGELEEACQAASSALDLAEGIQSARTRTYVADMCRRFAPYAAEPRVAEVLERGRGRAKDTADAGRQGAARQGTGRQSVSREAVGV</sequence>
<dbReference type="Proteomes" id="UP001432011">
    <property type="component" value="Chromosome"/>
</dbReference>
<accession>A0ABZ1SP45</accession>
<name>A0ABZ1SP45_9ACTN</name>
<evidence type="ECO:0000313" key="2">
    <source>
        <dbReference type="EMBL" id="WUP74546.1"/>
    </source>
</evidence>
<dbReference type="RefSeq" id="WP_205831002.1">
    <property type="nucleotide sequence ID" value="NZ_CP108085.1"/>
</dbReference>